<feature type="compositionally biased region" description="Basic and acidic residues" evidence="6">
    <location>
        <begin position="109"/>
        <end position="118"/>
    </location>
</feature>
<dbReference type="EMBL" id="JBJKBG010000005">
    <property type="protein sequence ID" value="KAL3740044.1"/>
    <property type="molecule type" value="Genomic_DNA"/>
</dbReference>
<feature type="compositionally biased region" description="Low complexity" evidence="6">
    <location>
        <begin position="39"/>
        <end position="78"/>
    </location>
</feature>
<sequence>MGDWPSALEEWLDYVLYGSDYTAEFADHPLYTSRDLSEPSPAGTPRSPAAPSSPSQQSAPSSSPRFSENSEHTTSSTSLATTKPSSSGKSQHKTGSHLPEQQEEPLPENPRHSWERPLHPRQQENPVHMACRLVQYLANRLPIRSFFAFQVLSGISSFSNKSVTAVLVSVLGIVCFASCFTDSSDVHSGVYFRRVYIRLCSFAIRDTSFITCLQSRTTYRLPRYQIRPSDFVHAAMSTAVYAALVLSDQNVMDALYPCASGRLRLSLQWVRLAVVVFSALLLLIFPTYRRGVGFAVAGAGTSCGCDESLKGAREEKKANGLP</sequence>
<proteinExistence type="inferred from homology"/>
<evidence type="ECO:0000313" key="9">
    <source>
        <dbReference type="Proteomes" id="UP001634007"/>
    </source>
</evidence>
<reference evidence="8 9" key="1">
    <citation type="submission" date="2024-11" db="EMBL/GenBank/DDBJ databases">
        <title>Chromosome-level genome assembly of Eucalyptus globulus Labill. provides insights into its genome evolution.</title>
        <authorList>
            <person name="Li X."/>
        </authorList>
    </citation>
    <scope>NUCLEOTIDE SEQUENCE [LARGE SCALE GENOMIC DNA]</scope>
    <source>
        <strain evidence="8">CL2024</strain>
        <tissue evidence="8">Fresh tender leaves</tissue>
    </source>
</reference>
<evidence type="ECO:0000256" key="1">
    <source>
        <dbReference type="ARBA" id="ARBA00004141"/>
    </source>
</evidence>
<keyword evidence="5 7" id="KW-0472">Membrane</keyword>
<dbReference type="PANTHER" id="PTHR31621:SF1">
    <property type="entry name" value="PROTEIN DMP5"/>
    <property type="match status" value="1"/>
</dbReference>
<name>A0ABD3KJG9_EUCGL</name>
<feature type="compositionally biased region" description="Polar residues" evidence="6">
    <location>
        <begin position="79"/>
        <end position="89"/>
    </location>
</feature>
<dbReference type="Proteomes" id="UP001634007">
    <property type="component" value="Unassembled WGS sequence"/>
</dbReference>
<keyword evidence="9" id="KW-1185">Reference proteome</keyword>
<dbReference type="InterPro" id="IPR007770">
    <property type="entry name" value="DMP"/>
</dbReference>
<organism evidence="8 9">
    <name type="scientific">Eucalyptus globulus</name>
    <name type="common">Tasmanian blue gum</name>
    <dbReference type="NCBI Taxonomy" id="34317"/>
    <lineage>
        <taxon>Eukaryota</taxon>
        <taxon>Viridiplantae</taxon>
        <taxon>Streptophyta</taxon>
        <taxon>Embryophyta</taxon>
        <taxon>Tracheophyta</taxon>
        <taxon>Spermatophyta</taxon>
        <taxon>Magnoliopsida</taxon>
        <taxon>eudicotyledons</taxon>
        <taxon>Gunneridae</taxon>
        <taxon>Pentapetalae</taxon>
        <taxon>rosids</taxon>
        <taxon>malvids</taxon>
        <taxon>Myrtales</taxon>
        <taxon>Myrtaceae</taxon>
        <taxon>Myrtoideae</taxon>
        <taxon>Eucalypteae</taxon>
        <taxon>Eucalyptus</taxon>
    </lineage>
</organism>
<accession>A0ABD3KJG9</accession>
<feature type="region of interest" description="Disordered" evidence="6">
    <location>
        <begin position="32"/>
        <end position="118"/>
    </location>
</feature>
<protein>
    <submittedName>
        <fullName evidence="8">Uncharacterized protein</fullName>
    </submittedName>
</protein>
<evidence type="ECO:0000256" key="4">
    <source>
        <dbReference type="ARBA" id="ARBA00022989"/>
    </source>
</evidence>
<dbReference type="AlphaFoldDB" id="A0ABD3KJG9"/>
<evidence type="ECO:0000313" key="8">
    <source>
        <dbReference type="EMBL" id="KAL3740044.1"/>
    </source>
</evidence>
<feature type="transmembrane region" description="Helical" evidence="7">
    <location>
        <begin position="267"/>
        <end position="285"/>
    </location>
</feature>
<dbReference type="GO" id="GO:0005737">
    <property type="term" value="C:cytoplasm"/>
    <property type="evidence" value="ECO:0007669"/>
    <property type="project" value="UniProtKB-ARBA"/>
</dbReference>
<keyword evidence="4 7" id="KW-1133">Transmembrane helix</keyword>
<gene>
    <name evidence="8" type="ORF">ACJRO7_021338</name>
</gene>
<dbReference type="GO" id="GO:0016020">
    <property type="term" value="C:membrane"/>
    <property type="evidence" value="ECO:0007669"/>
    <property type="project" value="UniProtKB-SubCell"/>
</dbReference>
<keyword evidence="3 7" id="KW-0812">Transmembrane</keyword>
<evidence type="ECO:0000256" key="7">
    <source>
        <dbReference type="SAM" id="Phobius"/>
    </source>
</evidence>
<evidence type="ECO:0000256" key="6">
    <source>
        <dbReference type="SAM" id="MobiDB-lite"/>
    </source>
</evidence>
<comment type="subcellular location">
    <subcellularLocation>
        <location evidence="1">Membrane</location>
        <topology evidence="1">Multi-pass membrane protein</topology>
    </subcellularLocation>
</comment>
<evidence type="ECO:0000256" key="2">
    <source>
        <dbReference type="ARBA" id="ARBA00008707"/>
    </source>
</evidence>
<comment type="caution">
    <text evidence="8">The sequence shown here is derived from an EMBL/GenBank/DDBJ whole genome shotgun (WGS) entry which is preliminary data.</text>
</comment>
<evidence type="ECO:0000256" key="5">
    <source>
        <dbReference type="ARBA" id="ARBA00023136"/>
    </source>
</evidence>
<comment type="similarity">
    <text evidence="2">Belongs to the plant DMP1 protein family.</text>
</comment>
<dbReference type="Pfam" id="PF05078">
    <property type="entry name" value="DUF679"/>
    <property type="match status" value="1"/>
</dbReference>
<dbReference type="PANTHER" id="PTHR31621">
    <property type="entry name" value="PROTEIN DMP3"/>
    <property type="match status" value="1"/>
</dbReference>
<evidence type="ECO:0000256" key="3">
    <source>
        <dbReference type="ARBA" id="ARBA00022692"/>
    </source>
</evidence>